<dbReference type="SUPFAM" id="SSF55781">
    <property type="entry name" value="GAF domain-like"/>
    <property type="match status" value="1"/>
</dbReference>
<dbReference type="Pfam" id="PF01614">
    <property type="entry name" value="IclR_C"/>
    <property type="match status" value="1"/>
</dbReference>
<dbReference type="GO" id="GO:0003677">
    <property type="term" value="F:DNA binding"/>
    <property type="evidence" value="ECO:0007669"/>
    <property type="project" value="UniProtKB-KW"/>
</dbReference>
<dbReference type="Pfam" id="PF09339">
    <property type="entry name" value="HTH_IclR"/>
    <property type="match status" value="1"/>
</dbReference>
<dbReference type="InterPro" id="IPR036390">
    <property type="entry name" value="WH_DNA-bd_sf"/>
</dbReference>
<dbReference type="GO" id="GO:0003700">
    <property type="term" value="F:DNA-binding transcription factor activity"/>
    <property type="evidence" value="ECO:0007669"/>
    <property type="project" value="TreeGrafter"/>
</dbReference>
<dbReference type="PROSITE" id="PS51078">
    <property type="entry name" value="ICLR_ED"/>
    <property type="match status" value="1"/>
</dbReference>
<dbReference type="OrthoDB" id="31778at2"/>
<accession>A0A2M8J429</accession>
<keyword evidence="3" id="KW-0804">Transcription</keyword>
<evidence type="ECO:0000259" key="5">
    <source>
        <dbReference type="PROSITE" id="PS51078"/>
    </source>
</evidence>
<evidence type="ECO:0000256" key="1">
    <source>
        <dbReference type="ARBA" id="ARBA00023015"/>
    </source>
</evidence>
<keyword evidence="7" id="KW-1185">Reference proteome</keyword>
<keyword evidence="1" id="KW-0805">Transcription regulation</keyword>
<dbReference type="InterPro" id="IPR029016">
    <property type="entry name" value="GAF-like_dom_sf"/>
</dbReference>
<feature type="domain" description="HTH iclR-type" evidence="4">
    <location>
        <begin position="1"/>
        <end position="62"/>
    </location>
</feature>
<keyword evidence="2" id="KW-0238">DNA-binding</keyword>
<dbReference type="PANTHER" id="PTHR30136">
    <property type="entry name" value="HELIX-TURN-HELIX TRANSCRIPTIONAL REGULATOR, ICLR FAMILY"/>
    <property type="match status" value="1"/>
</dbReference>
<evidence type="ECO:0000256" key="3">
    <source>
        <dbReference type="ARBA" id="ARBA00023163"/>
    </source>
</evidence>
<dbReference type="CDD" id="cd00090">
    <property type="entry name" value="HTH_ARSR"/>
    <property type="match status" value="1"/>
</dbReference>
<dbReference type="SMART" id="SM00346">
    <property type="entry name" value="HTH_ICLR"/>
    <property type="match status" value="1"/>
</dbReference>
<reference evidence="6 7" key="1">
    <citation type="journal article" date="2018" name="Int. J. Syst. Evol. Microbiol.">
        <title>Pseudooceanicola lipolyticus sp. nov., a marine alphaproteobacterium, reclassification of Oceanicola flagellatus as Pseudooceanicola flagellatus comb. nov. and emended description of the genus Pseudooceanicola.</title>
        <authorList>
            <person name="Huang M.-M."/>
            <person name="Guo L.-L."/>
            <person name="Wu Y.-H."/>
            <person name="Lai Q.-L."/>
            <person name="Shao Z.-Z."/>
            <person name="Wang C.-S."/>
            <person name="Wu M."/>
            <person name="Xu X.-W."/>
        </authorList>
    </citation>
    <scope>NUCLEOTIDE SEQUENCE [LARGE SCALE GENOMIC DNA]</scope>
    <source>
        <strain evidence="6 7">157</strain>
    </source>
</reference>
<sequence>MAGFDRYNNVLTLFLTEQASWTVAELSEAIGTSPSNVYRTVRELVEAGFVESTKESRYRLGPTFLEFEHRLRETDPLVRSGGVFLRTLVEQAGQPCVAVLARLYGRQVMCVAEAHTLDQRTSYERGKPMPIVRGATSKAILASMTTRKRKKLLAEVHDGEAAVPDELVAELTQIRRAGLSVSRGEVDDGLMGIAVPVTNDDLAINASLSFVVRQADTSEVRVQRLSSLLRAHATLIENFMAEAQSDMRADQHDM</sequence>
<dbReference type="EMBL" id="PGTB01000013">
    <property type="protein sequence ID" value="PJE37528.1"/>
    <property type="molecule type" value="Genomic_DNA"/>
</dbReference>
<dbReference type="InterPro" id="IPR005471">
    <property type="entry name" value="Tscrpt_reg_IclR_N"/>
</dbReference>
<evidence type="ECO:0000313" key="6">
    <source>
        <dbReference type="EMBL" id="PJE37528.1"/>
    </source>
</evidence>
<dbReference type="GO" id="GO:0045892">
    <property type="term" value="P:negative regulation of DNA-templated transcription"/>
    <property type="evidence" value="ECO:0007669"/>
    <property type="project" value="TreeGrafter"/>
</dbReference>
<dbReference type="RefSeq" id="WP_100161709.1">
    <property type="nucleotide sequence ID" value="NZ_PGTB01000013.1"/>
</dbReference>
<dbReference type="Gene3D" id="1.10.10.10">
    <property type="entry name" value="Winged helix-like DNA-binding domain superfamily/Winged helix DNA-binding domain"/>
    <property type="match status" value="1"/>
</dbReference>
<comment type="caution">
    <text evidence="6">The sequence shown here is derived from an EMBL/GenBank/DDBJ whole genome shotgun (WGS) entry which is preliminary data.</text>
</comment>
<dbReference type="PANTHER" id="PTHR30136:SF24">
    <property type="entry name" value="HTH-TYPE TRANSCRIPTIONAL REPRESSOR ALLR"/>
    <property type="match status" value="1"/>
</dbReference>
<dbReference type="InterPro" id="IPR014757">
    <property type="entry name" value="Tscrpt_reg_IclR_C"/>
</dbReference>
<proteinExistence type="predicted"/>
<gene>
    <name evidence="6" type="ORF">CVM52_06560</name>
</gene>
<dbReference type="InterPro" id="IPR011991">
    <property type="entry name" value="ArsR-like_HTH"/>
</dbReference>
<feature type="domain" description="IclR-ED" evidence="5">
    <location>
        <begin position="63"/>
        <end position="242"/>
    </location>
</feature>
<evidence type="ECO:0000259" key="4">
    <source>
        <dbReference type="PROSITE" id="PS51077"/>
    </source>
</evidence>
<evidence type="ECO:0000313" key="7">
    <source>
        <dbReference type="Proteomes" id="UP000231553"/>
    </source>
</evidence>
<evidence type="ECO:0000256" key="2">
    <source>
        <dbReference type="ARBA" id="ARBA00023125"/>
    </source>
</evidence>
<organism evidence="6 7">
    <name type="scientific">Pseudooceanicola lipolyticus</name>
    <dbReference type="NCBI Taxonomy" id="2029104"/>
    <lineage>
        <taxon>Bacteria</taxon>
        <taxon>Pseudomonadati</taxon>
        <taxon>Pseudomonadota</taxon>
        <taxon>Alphaproteobacteria</taxon>
        <taxon>Rhodobacterales</taxon>
        <taxon>Paracoccaceae</taxon>
        <taxon>Pseudooceanicola</taxon>
    </lineage>
</organism>
<dbReference type="AlphaFoldDB" id="A0A2M8J429"/>
<dbReference type="Proteomes" id="UP000231553">
    <property type="component" value="Unassembled WGS sequence"/>
</dbReference>
<name>A0A2M8J429_9RHOB</name>
<dbReference type="Gene3D" id="3.30.450.40">
    <property type="match status" value="1"/>
</dbReference>
<dbReference type="InterPro" id="IPR036388">
    <property type="entry name" value="WH-like_DNA-bd_sf"/>
</dbReference>
<dbReference type="InterPro" id="IPR050707">
    <property type="entry name" value="HTH_MetabolicPath_Reg"/>
</dbReference>
<evidence type="ECO:0008006" key="8">
    <source>
        <dbReference type="Google" id="ProtNLM"/>
    </source>
</evidence>
<dbReference type="SUPFAM" id="SSF46785">
    <property type="entry name" value="Winged helix' DNA-binding domain"/>
    <property type="match status" value="1"/>
</dbReference>
<dbReference type="PROSITE" id="PS51077">
    <property type="entry name" value="HTH_ICLR"/>
    <property type="match status" value="1"/>
</dbReference>
<protein>
    <recommendedName>
        <fullName evidence="8">IclR family transcriptional regulator</fullName>
    </recommendedName>
</protein>